<proteinExistence type="predicted"/>
<dbReference type="InterPro" id="IPR011598">
    <property type="entry name" value="bHLH_dom"/>
</dbReference>
<dbReference type="AlphaFoldDB" id="A0A433TYA4"/>
<dbReference type="OrthoDB" id="6161578at2759"/>
<dbReference type="SMART" id="SM00353">
    <property type="entry name" value="HLH"/>
    <property type="match status" value="1"/>
</dbReference>
<gene>
    <name evidence="2" type="ORF">EGW08_005655</name>
</gene>
<dbReference type="SUPFAM" id="SSF47459">
    <property type="entry name" value="HLH, helix-loop-helix DNA-binding domain"/>
    <property type="match status" value="1"/>
</dbReference>
<dbReference type="STRING" id="188477.A0A433TYA4"/>
<dbReference type="GO" id="GO:0000981">
    <property type="term" value="F:DNA-binding transcription factor activity, RNA polymerase II-specific"/>
    <property type="evidence" value="ECO:0007669"/>
    <property type="project" value="TreeGrafter"/>
</dbReference>
<evidence type="ECO:0000313" key="3">
    <source>
        <dbReference type="Proteomes" id="UP000271974"/>
    </source>
</evidence>
<reference evidence="2 3" key="1">
    <citation type="submission" date="2019-01" db="EMBL/GenBank/DDBJ databases">
        <title>A draft genome assembly of the solar-powered sea slug Elysia chlorotica.</title>
        <authorList>
            <person name="Cai H."/>
            <person name="Li Q."/>
            <person name="Fang X."/>
            <person name="Li J."/>
            <person name="Curtis N.E."/>
            <person name="Altenburger A."/>
            <person name="Shibata T."/>
            <person name="Feng M."/>
            <person name="Maeda T."/>
            <person name="Schwartz J.A."/>
            <person name="Shigenobu S."/>
            <person name="Lundholm N."/>
            <person name="Nishiyama T."/>
            <person name="Yang H."/>
            <person name="Hasebe M."/>
            <person name="Li S."/>
            <person name="Pierce S.K."/>
            <person name="Wang J."/>
        </authorList>
    </citation>
    <scope>NUCLEOTIDE SEQUENCE [LARGE SCALE GENOMIC DNA]</scope>
    <source>
        <strain evidence="2">EC2010</strain>
        <tissue evidence="2">Whole organism of an adult</tissue>
    </source>
</reference>
<evidence type="ECO:0000259" key="1">
    <source>
        <dbReference type="PROSITE" id="PS50888"/>
    </source>
</evidence>
<evidence type="ECO:0000313" key="2">
    <source>
        <dbReference type="EMBL" id="RUS86574.1"/>
    </source>
</evidence>
<protein>
    <recommendedName>
        <fullName evidence="1">BHLH domain-containing protein</fullName>
    </recommendedName>
</protein>
<dbReference type="InterPro" id="IPR036638">
    <property type="entry name" value="HLH_DNA-bd_sf"/>
</dbReference>
<keyword evidence="3" id="KW-1185">Reference proteome</keyword>
<dbReference type="GO" id="GO:0032502">
    <property type="term" value="P:developmental process"/>
    <property type="evidence" value="ECO:0007669"/>
    <property type="project" value="TreeGrafter"/>
</dbReference>
<dbReference type="GO" id="GO:0000977">
    <property type="term" value="F:RNA polymerase II transcription regulatory region sequence-specific DNA binding"/>
    <property type="evidence" value="ECO:0007669"/>
    <property type="project" value="TreeGrafter"/>
</dbReference>
<organism evidence="2 3">
    <name type="scientific">Elysia chlorotica</name>
    <name type="common">Eastern emerald elysia</name>
    <name type="synonym">Sea slug</name>
    <dbReference type="NCBI Taxonomy" id="188477"/>
    <lineage>
        <taxon>Eukaryota</taxon>
        <taxon>Metazoa</taxon>
        <taxon>Spiralia</taxon>
        <taxon>Lophotrochozoa</taxon>
        <taxon>Mollusca</taxon>
        <taxon>Gastropoda</taxon>
        <taxon>Heterobranchia</taxon>
        <taxon>Euthyneura</taxon>
        <taxon>Panpulmonata</taxon>
        <taxon>Sacoglossa</taxon>
        <taxon>Placobranchoidea</taxon>
        <taxon>Plakobranchidae</taxon>
        <taxon>Elysia</taxon>
    </lineage>
</organism>
<accession>A0A433TYA4</accession>
<dbReference type="PANTHER" id="PTHR23349:SF111">
    <property type="entry name" value="BHLH DOMAIN-CONTAINING PROTEIN"/>
    <property type="match status" value="1"/>
</dbReference>
<dbReference type="PROSITE" id="PS50888">
    <property type="entry name" value="BHLH"/>
    <property type="match status" value="1"/>
</dbReference>
<dbReference type="Pfam" id="PF00010">
    <property type="entry name" value="HLH"/>
    <property type="match status" value="1"/>
</dbReference>
<sequence>MQCGKPGDVHQRAQGNYRINQCRGQAKEGHECIKCGRIKRTRQHIPHAKRTPAAVDKRNKRERRRIGGVNHAFEILRQHTPTLSHLERASKISILRQAQAYIRELSNVLAGRNCCL</sequence>
<dbReference type="Gene3D" id="4.10.280.10">
    <property type="entry name" value="Helix-loop-helix DNA-binding domain"/>
    <property type="match status" value="1"/>
</dbReference>
<dbReference type="GO" id="GO:0046983">
    <property type="term" value="F:protein dimerization activity"/>
    <property type="evidence" value="ECO:0007669"/>
    <property type="project" value="InterPro"/>
</dbReference>
<dbReference type="PANTHER" id="PTHR23349">
    <property type="entry name" value="BASIC HELIX-LOOP-HELIX TRANSCRIPTION FACTOR, TWIST"/>
    <property type="match status" value="1"/>
</dbReference>
<dbReference type="Proteomes" id="UP000271974">
    <property type="component" value="Unassembled WGS sequence"/>
</dbReference>
<comment type="caution">
    <text evidence="2">The sequence shown here is derived from an EMBL/GenBank/DDBJ whole genome shotgun (WGS) entry which is preliminary data.</text>
</comment>
<dbReference type="EMBL" id="RQTK01000134">
    <property type="protein sequence ID" value="RUS86574.1"/>
    <property type="molecule type" value="Genomic_DNA"/>
</dbReference>
<feature type="domain" description="BHLH" evidence="1">
    <location>
        <begin position="53"/>
        <end position="105"/>
    </location>
</feature>
<name>A0A433TYA4_ELYCH</name>
<dbReference type="InterPro" id="IPR050283">
    <property type="entry name" value="E-box_TF_Regulators"/>
</dbReference>